<dbReference type="EMBL" id="CP001016">
    <property type="protein sequence ID" value="ACB95618.1"/>
    <property type="molecule type" value="Genomic_DNA"/>
</dbReference>
<reference evidence="2" key="1">
    <citation type="submission" date="2008-03" db="EMBL/GenBank/DDBJ databases">
        <title>Complete sequence of chromosome of Beijerinckia indica subsp. indica ATCC 9039.</title>
        <authorList>
            <consortium name="US DOE Joint Genome Institute"/>
            <person name="Copeland A."/>
            <person name="Lucas S."/>
            <person name="Lapidus A."/>
            <person name="Glavina del Rio T."/>
            <person name="Dalin E."/>
            <person name="Tice H."/>
            <person name="Bruce D."/>
            <person name="Goodwin L."/>
            <person name="Pitluck S."/>
            <person name="LaButti K."/>
            <person name="Schmutz J."/>
            <person name="Larimer F."/>
            <person name="Land M."/>
            <person name="Hauser L."/>
            <person name="Kyrpides N."/>
            <person name="Mikhailova N."/>
            <person name="Dunfield P.F."/>
            <person name="Dedysh S.N."/>
            <person name="Liesack W."/>
            <person name="Saw J.H."/>
            <person name="Alam M."/>
            <person name="Chen Y."/>
            <person name="Murrell J.C."/>
            <person name="Richardson P."/>
        </authorList>
    </citation>
    <scope>NUCLEOTIDE SEQUENCE [LARGE SCALE GENOMIC DNA]</scope>
    <source>
        <strain evidence="2">ATCC 9039 / DSM 1715 / NCIMB 8712</strain>
    </source>
</reference>
<proteinExistence type="predicted"/>
<accession>B2IF53</accession>
<reference evidence="1 2" key="2">
    <citation type="journal article" date="2010" name="J. Bacteriol.">
        <title>Complete genome sequence of Beijerinckia indica subsp. indica.</title>
        <authorList>
            <person name="Tamas I."/>
            <person name="Dedysh S.N."/>
            <person name="Liesack W."/>
            <person name="Stott M.B."/>
            <person name="Alam M."/>
            <person name="Murrell J.C."/>
            <person name="Dunfield P.F."/>
        </authorList>
    </citation>
    <scope>NUCLEOTIDE SEQUENCE [LARGE SCALE GENOMIC DNA]</scope>
    <source>
        <strain evidence="2">ATCC 9039 / DSM 1715 / NCIMB 8712</strain>
    </source>
</reference>
<sequence length="572" mass="62924">MLGFRRRFLPDNRAARLAWVLLLAGVFGPLHALPVKADDMAAEIRALKKKLEDFDVIKARLKELEEKVNGQASHEHKTHIVHVHERPQPVHGTAAPQNEASAQHVHIRDPFGAAHERVPVTTPLPINQLSGHYTFDFNGIRVTPGGYVDLDGVFRSKNLASDIATPFNAIPYGNIPLGHTREFRGSSRQSRASILIEANVSPVTHLAAYGEFDFLAAPQTANTNESNSFSPRIRNLYGTVDWGDLGLHLLAGQSWSLATINHNGIMPRDEYLPQTIDVGYVPGFVWTRQPQLRLTKELMNKELWISASLENPATTFYNVGSTPWGTAPLPPTLLYMTQGGSLFDAQNQMSINHVPDIIGKIAYEPTVFDRKTHMELFGIYRDIYTRNQFANHDVAAGGIGGSLIFPIIPKTLNLQLSGLTGTGIGRYGSALLPDATIDPNGAVSPIPETILFAGLTWSPTSKLDLYGYGGEEFERATYATTASGLAYGYGNPLYDNRGCSTEGAPSTTCNGNTKLIRQITGGLWDHIYDGPFGHLKFGMQYSYTQRFGFVGIGGAPKTDEHIFLTSLRYYPF</sequence>
<evidence type="ECO:0008006" key="3">
    <source>
        <dbReference type="Google" id="ProtNLM"/>
    </source>
</evidence>
<dbReference type="Proteomes" id="UP000001695">
    <property type="component" value="Chromosome"/>
</dbReference>
<evidence type="ECO:0000313" key="2">
    <source>
        <dbReference type="Proteomes" id="UP000001695"/>
    </source>
</evidence>
<keyword evidence="2" id="KW-1185">Reference proteome</keyword>
<gene>
    <name evidence="1" type="ordered locus">Bind_1995</name>
</gene>
<evidence type="ECO:0000313" key="1">
    <source>
        <dbReference type="EMBL" id="ACB95618.1"/>
    </source>
</evidence>
<dbReference type="RefSeq" id="WP_012384974.1">
    <property type="nucleotide sequence ID" value="NC_010581.1"/>
</dbReference>
<dbReference type="AlphaFoldDB" id="B2IF53"/>
<name>B2IF53_BEII9</name>
<organism evidence="1 2">
    <name type="scientific">Beijerinckia indica subsp. indica (strain ATCC 9039 / DSM 1715 / NCIMB 8712)</name>
    <dbReference type="NCBI Taxonomy" id="395963"/>
    <lineage>
        <taxon>Bacteria</taxon>
        <taxon>Pseudomonadati</taxon>
        <taxon>Pseudomonadota</taxon>
        <taxon>Alphaproteobacteria</taxon>
        <taxon>Hyphomicrobiales</taxon>
        <taxon>Beijerinckiaceae</taxon>
        <taxon>Beijerinckia</taxon>
    </lineage>
</organism>
<dbReference type="OrthoDB" id="128078at2"/>
<protein>
    <recommendedName>
        <fullName evidence="3">Porin</fullName>
    </recommendedName>
</protein>
<dbReference type="eggNOG" id="COG4238">
    <property type="taxonomic scope" value="Bacteria"/>
</dbReference>
<dbReference type="HOGENOM" id="CLU_024503_1_0_5"/>
<dbReference type="STRING" id="395963.Bind_1995"/>
<dbReference type="KEGG" id="bid:Bind_1995"/>